<evidence type="ECO:0000313" key="1">
    <source>
        <dbReference type="EMBL" id="CAI2382969.1"/>
    </source>
</evidence>
<name>A0AAD2D6D0_EUPCR</name>
<comment type="caution">
    <text evidence="1">The sequence shown here is derived from an EMBL/GenBank/DDBJ whole genome shotgun (WGS) entry which is preliminary data.</text>
</comment>
<gene>
    <name evidence="1" type="ORF">ECRASSUSDP1_LOCUS24460</name>
</gene>
<evidence type="ECO:0000313" key="2">
    <source>
        <dbReference type="Proteomes" id="UP001295684"/>
    </source>
</evidence>
<dbReference type="AlphaFoldDB" id="A0AAD2D6D0"/>
<proteinExistence type="predicted"/>
<reference evidence="1" key="1">
    <citation type="submission" date="2023-07" db="EMBL/GenBank/DDBJ databases">
        <authorList>
            <consortium name="AG Swart"/>
            <person name="Singh M."/>
            <person name="Singh A."/>
            <person name="Seah K."/>
            <person name="Emmerich C."/>
        </authorList>
    </citation>
    <scope>NUCLEOTIDE SEQUENCE</scope>
    <source>
        <strain evidence="1">DP1</strain>
    </source>
</reference>
<accession>A0AAD2D6D0</accession>
<dbReference type="Proteomes" id="UP001295684">
    <property type="component" value="Unassembled WGS sequence"/>
</dbReference>
<protein>
    <submittedName>
        <fullName evidence="1">Uncharacterized protein</fullName>
    </submittedName>
</protein>
<sequence>MRISVCRRKNPYYGDETDDASVEEESKFFGRSSKNPLKPSIEVLEGKLSQTKLVTLAKDVNSSDALARLMRDRYKQDEILSKIEKMYSCDMCLKKFKVYDAFNDDPSKCFIEDDIELVDENTFNEHYLCDEDYRVVCPNCKSL</sequence>
<keyword evidence="2" id="KW-1185">Reference proteome</keyword>
<dbReference type="EMBL" id="CAMPGE010025188">
    <property type="protein sequence ID" value="CAI2382969.1"/>
    <property type="molecule type" value="Genomic_DNA"/>
</dbReference>
<organism evidence="1 2">
    <name type="scientific">Euplotes crassus</name>
    <dbReference type="NCBI Taxonomy" id="5936"/>
    <lineage>
        <taxon>Eukaryota</taxon>
        <taxon>Sar</taxon>
        <taxon>Alveolata</taxon>
        <taxon>Ciliophora</taxon>
        <taxon>Intramacronucleata</taxon>
        <taxon>Spirotrichea</taxon>
        <taxon>Hypotrichia</taxon>
        <taxon>Euplotida</taxon>
        <taxon>Euplotidae</taxon>
        <taxon>Moneuplotes</taxon>
    </lineage>
</organism>